<keyword evidence="4 10" id="KW-0863">Zinc-finger</keyword>
<keyword evidence="3" id="KW-0677">Repeat</keyword>
<evidence type="ECO:0000256" key="1">
    <source>
        <dbReference type="ARBA" id="ARBA00004123"/>
    </source>
</evidence>
<dbReference type="AlphaFoldDB" id="A0A643CI09"/>
<reference evidence="13 14" key="1">
    <citation type="journal article" date="2019" name="PLoS ONE">
        <title>Genomic analyses reveal an absence of contemporary introgressive admixture between fin whales and blue whales, despite known hybrids.</title>
        <authorList>
            <person name="Westbury M.V."/>
            <person name="Petersen B."/>
            <person name="Lorenzen E.D."/>
        </authorList>
    </citation>
    <scope>NUCLEOTIDE SEQUENCE [LARGE SCALE GENOMIC DNA]</scope>
    <source>
        <strain evidence="13">FinWhale-01</strain>
    </source>
</reference>
<evidence type="ECO:0000259" key="12">
    <source>
        <dbReference type="PROSITE" id="PS50157"/>
    </source>
</evidence>
<evidence type="ECO:0000256" key="3">
    <source>
        <dbReference type="ARBA" id="ARBA00022737"/>
    </source>
</evidence>
<dbReference type="FunFam" id="3.30.160.60:FF:000302">
    <property type="entry name" value="Spalt-like transcription factor 1"/>
    <property type="match status" value="1"/>
</dbReference>
<dbReference type="EMBL" id="SGJD01001552">
    <property type="protein sequence ID" value="KAB0399425.1"/>
    <property type="molecule type" value="Genomic_DNA"/>
</dbReference>
<dbReference type="GO" id="GO:0000978">
    <property type="term" value="F:RNA polymerase II cis-regulatory region sequence-specific DNA binding"/>
    <property type="evidence" value="ECO:0007669"/>
    <property type="project" value="TreeGrafter"/>
</dbReference>
<evidence type="ECO:0000313" key="13">
    <source>
        <dbReference type="EMBL" id="KAB0399425.1"/>
    </source>
</evidence>
<evidence type="ECO:0000256" key="5">
    <source>
        <dbReference type="ARBA" id="ARBA00022833"/>
    </source>
</evidence>
<feature type="region of interest" description="Disordered" evidence="11">
    <location>
        <begin position="166"/>
        <end position="225"/>
    </location>
</feature>
<dbReference type="FunFam" id="3.30.160.60:FF:000989">
    <property type="entry name" value="Spalt like transcription factor 4"/>
    <property type="match status" value="1"/>
</dbReference>
<dbReference type="PROSITE" id="PS00028">
    <property type="entry name" value="ZINC_FINGER_C2H2_1"/>
    <property type="match status" value="3"/>
</dbReference>
<dbReference type="Pfam" id="PF00096">
    <property type="entry name" value="zf-C2H2"/>
    <property type="match status" value="3"/>
</dbReference>
<feature type="non-terminal residue" evidence="13">
    <location>
        <position position="1"/>
    </location>
</feature>
<organism evidence="13 14">
    <name type="scientific">Balaenoptera physalus</name>
    <name type="common">Fin whale</name>
    <name type="synonym">Balaena physalus</name>
    <dbReference type="NCBI Taxonomy" id="9770"/>
    <lineage>
        <taxon>Eukaryota</taxon>
        <taxon>Metazoa</taxon>
        <taxon>Chordata</taxon>
        <taxon>Craniata</taxon>
        <taxon>Vertebrata</taxon>
        <taxon>Euteleostomi</taxon>
        <taxon>Mammalia</taxon>
        <taxon>Eutheria</taxon>
        <taxon>Laurasiatheria</taxon>
        <taxon>Artiodactyla</taxon>
        <taxon>Whippomorpha</taxon>
        <taxon>Cetacea</taxon>
        <taxon>Mysticeti</taxon>
        <taxon>Balaenopteridae</taxon>
        <taxon>Balaenoptera</taxon>
    </lineage>
</organism>
<keyword evidence="8" id="KW-0539">Nucleus</keyword>
<evidence type="ECO:0000256" key="4">
    <source>
        <dbReference type="ARBA" id="ARBA00022771"/>
    </source>
</evidence>
<dbReference type="GO" id="GO:0005634">
    <property type="term" value="C:nucleus"/>
    <property type="evidence" value="ECO:0007669"/>
    <property type="project" value="UniProtKB-SubCell"/>
</dbReference>
<evidence type="ECO:0000256" key="7">
    <source>
        <dbReference type="ARBA" id="ARBA00023163"/>
    </source>
</evidence>
<keyword evidence="5" id="KW-0862">Zinc</keyword>
<feature type="domain" description="C2H2-type" evidence="12">
    <location>
        <begin position="272"/>
        <end position="294"/>
    </location>
</feature>
<evidence type="ECO:0000256" key="2">
    <source>
        <dbReference type="ARBA" id="ARBA00022723"/>
    </source>
</evidence>
<keyword evidence="2" id="KW-0479">Metal-binding</keyword>
<feature type="compositionally biased region" description="Polar residues" evidence="11">
    <location>
        <begin position="441"/>
        <end position="457"/>
    </location>
</feature>
<feature type="domain" description="C2H2-type" evidence="12">
    <location>
        <begin position="99"/>
        <end position="126"/>
    </location>
</feature>
<evidence type="ECO:0000256" key="6">
    <source>
        <dbReference type="ARBA" id="ARBA00023015"/>
    </source>
</evidence>
<feature type="compositionally biased region" description="Basic and acidic residues" evidence="11">
    <location>
        <begin position="470"/>
        <end position="481"/>
    </location>
</feature>
<keyword evidence="7" id="KW-0804">Transcription</keyword>
<gene>
    <name evidence="13" type="ORF">E2I00_004033</name>
</gene>
<evidence type="ECO:0000256" key="11">
    <source>
        <dbReference type="SAM" id="MobiDB-lite"/>
    </source>
</evidence>
<dbReference type="Gene3D" id="3.30.160.60">
    <property type="entry name" value="Classic Zinc Finger"/>
    <property type="match status" value="3"/>
</dbReference>
<dbReference type="SMART" id="SM00355">
    <property type="entry name" value="ZnF_C2H2"/>
    <property type="match status" value="5"/>
</dbReference>
<dbReference type="GO" id="GO:0008270">
    <property type="term" value="F:zinc ion binding"/>
    <property type="evidence" value="ECO:0007669"/>
    <property type="project" value="UniProtKB-KW"/>
</dbReference>
<feature type="domain" description="C2H2-type" evidence="12">
    <location>
        <begin position="127"/>
        <end position="149"/>
    </location>
</feature>
<evidence type="ECO:0000256" key="9">
    <source>
        <dbReference type="ARBA" id="ARBA00038474"/>
    </source>
</evidence>
<dbReference type="Proteomes" id="UP000437017">
    <property type="component" value="Unassembled WGS sequence"/>
</dbReference>
<keyword evidence="6" id="KW-0805">Transcription regulation</keyword>
<dbReference type="GO" id="GO:0000981">
    <property type="term" value="F:DNA-binding transcription factor activity, RNA polymerase II-specific"/>
    <property type="evidence" value="ECO:0007669"/>
    <property type="project" value="TreeGrafter"/>
</dbReference>
<evidence type="ECO:0000313" key="14">
    <source>
        <dbReference type="Proteomes" id="UP000437017"/>
    </source>
</evidence>
<sequence>ILCLQQQQIQLVEQIRVQVNLWASHALHSSGVAGANSLKTLGGHVSQQASAAVALLSRKAGSPEPILRRGIRPVQERERKPPSVSPVHVKPKDEVLFKHKSTYCSKVLGTDSSLQIHLHSHTGERLFVCSVCGHRFTTKGNLMVHFHQHPQPVLATGTPNVVLPQNLSSGTNTKDLMGGPLPNDLQPKPSPESEDGSILPGVGLNHNSPRVGGFQGSGTPEPGSETLKLQQLVENIDKTTTDPNECLICHRVLSCQSSLMMHYCTHTGERPFQCKICGRAFSTKGNLKTHLGVHWTNTRSIHAPICQKMFTNTVMLQQHIRMHMGGQIPNTLLPENPCDFMCPKPMMVGENGSTSIVCHDDVEEAPGSSSKVPMPLPSIHSASPTLGLASVASLDAPGKAGLTGLSSQENGSVESDGLTNDPSSSVMGDQEYPSRSPDVLETTSFQAVSPANSQAESVKSKSPDAGGKVDSSENSRTEMEGRSSGPPTFI</sequence>
<dbReference type="PANTHER" id="PTHR23233">
    <property type="entry name" value="SAL-LIKE PROTEIN"/>
    <property type="match status" value="1"/>
</dbReference>
<comment type="caution">
    <text evidence="13">The sequence shown here is derived from an EMBL/GenBank/DDBJ whole genome shotgun (WGS) entry which is preliminary data.</text>
</comment>
<keyword evidence="14" id="KW-1185">Reference proteome</keyword>
<feature type="compositionally biased region" description="Polar residues" evidence="11">
    <location>
        <begin position="404"/>
        <end position="427"/>
    </location>
</feature>
<name>A0A643CI09_BALPH</name>
<dbReference type="InterPro" id="IPR036236">
    <property type="entry name" value="Znf_C2H2_sf"/>
</dbReference>
<feature type="domain" description="C2H2-type" evidence="12">
    <location>
        <begin position="244"/>
        <end position="271"/>
    </location>
</feature>
<proteinExistence type="inferred from homology"/>
<accession>A0A643CI09</accession>
<protein>
    <recommendedName>
        <fullName evidence="12">C2H2-type domain-containing protein</fullName>
    </recommendedName>
</protein>
<dbReference type="InterPro" id="IPR013087">
    <property type="entry name" value="Znf_C2H2_type"/>
</dbReference>
<comment type="subcellular location">
    <subcellularLocation>
        <location evidence="1">Nucleus</location>
    </subcellularLocation>
</comment>
<dbReference type="FunFam" id="3.30.160.60:FF:000025">
    <property type="entry name" value="Spalt-like transcription factor 1"/>
    <property type="match status" value="1"/>
</dbReference>
<comment type="similarity">
    <text evidence="9">Belongs to the sal C2H2-type zinc-finger protein family.</text>
</comment>
<feature type="region of interest" description="Disordered" evidence="11">
    <location>
        <begin position="400"/>
        <end position="490"/>
    </location>
</feature>
<dbReference type="SUPFAM" id="SSF57667">
    <property type="entry name" value="beta-beta-alpha zinc fingers"/>
    <property type="match status" value="3"/>
</dbReference>
<evidence type="ECO:0000256" key="8">
    <source>
        <dbReference type="ARBA" id="ARBA00023242"/>
    </source>
</evidence>
<dbReference type="InterPro" id="IPR051565">
    <property type="entry name" value="Sal_C2H2-zinc-finger"/>
</dbReference>
<evidence type="ECO:0000256" key="10">
    <source>
        <dbReference type="PROSITE-ProRule" id="PRU00042"/>
    </source>
</evidence>
<dbReference type="PANTHER" id="PTHR23233:SF19">
    <property type="entry name" value="SAL-LIKE PROTEIN 4"/>
    <property type="match status" value="1"/>
</dbReference>
<dbReference type="PROSITE" id="PS50157">
    <property type="entry name" value="ZINC_FINGER_C2H2_2"/>
    <property type="match status" value="4"/>
</dbReference>
<dbReference type="OrthoDB" id="8749569at2759"/>